<dbReference type="PANTHER" id="PTHR12346:SF0">
    <property type="entry name" value="SIN3A, ISOFORM G"/>
    <property type="match status" value="1"/>
</dbReference>
<protein>
    <submittedName>
        <fullName evidence="10">Paired amphipathic helix protein Sin3a</fullName>
    </submittedName>
</protein>
<evidence type="ECO:0000313" key="10">
    <source>
        <dbReference type="EMBL" id="CDG67857.1"/>
    </source>
</evidence>
<evidence type="ECO:0000256" key="2">
    <source>
        <dbReference type="ARBA" id="ARBA00022491"/>
    </source>
</evidence>
<feature type="domain" description="Histone deacetylase interacting" evidence="9">
    <location>
        <begin position="659"/>
        <end position="759"/>
    </location>
</feature>
<dbReference type="OrthoDB" id="10265969at2759"/>
<proteinExistence type="evidence at transcript level"/>
<dbReference type="EMBL" id="HAAD01001625">
    <property type="protein sequence ID" value="CDG67857.1"/>
    <property type="molecule type" value="mRNA"/>
</dbReference>
<dbReference type="PROSITE" id="PS51477">
    <property type="entry name" value="PAH"/>
    <property type="match status" value="3"/>
</dbReference>
<evidence type="ECO:0000256" key="3">
    <source>
        <dbReference type="ARBA" id="ARBA00022737"/>
    </source>
</evidence>
<feature type="compositionally biased region" description="Low complexity" evidence="8">
    <location>
        <begin position="350"/>
        <end position="372"/>
    </location>
</feature>
<feature type="compositionally biased region" description="Basic residues" evidence="8">
    <location>
        <begin position="1176"/>
        <end position="1186"/>
    </location>
</feature>
<dbReference type="Pfam" id="PF02671">
    <property type="entry name" value="PAH"/>
    <property type="match status" value="3"/>
</dbReference>
<dbReference type="Pfam" id="PF16879">
    <property type="entry name" value="Sin3a_C"/>
    <property type="match status" value="2"/>
</dbReference>
<dbReference type="InterPro" id="IPR003822">
    <property type="entry name" value="PAH"/>
</dbReference>
<organism evidence="10">
    <name type="scientific">Hydra vulgaris</name>
    <name type="common">Hydra</name>
    <name type="synonym">Hydra attenuata</name>
    <dbReference type="NCBI Taxonomy" id="6087"/>
    <lineage>
        <taxon>Eukaryota</taxon>
        <taxon>Metazoa</taxon>
        <taxon>Cnidaria</taxon>
        <taxon>Hydrozoa</taxon>
        <taxon>Hydroidolina</taxon>
        <taxon>Anthoathecata</taxon>
        <taxon>Aplanulata</taxon>
        <taxon>Hydridae</taxon>
        <taxon>Hydra</taxon>
    </lineage>
</organism>
<feature type="region of interest" description="Disordered" evidence="8">
    <location>
        <begin position="1176"/>
        <end position="1205"/>
    </location>
</feature>
<feature type="compositionally biased region" description="Basic and acidic residues" evidence="8">
    <location>
        <begin position="531"/>
        <end position="542"/>
    </location>
</feature>
<feature type="region of interest" description="Disordered" evidence="8">
    <location>
        <begin position="155"/>
        <end position="200"/>
    </location>
</feature>
<feature type="region of interest" description="Disordered" evidence="8">
    <location>
        <begin position="92"/>
        <end position="139"/>
    </location>
</feature>
<reference evidence="10" key="1">
    <citation type="journal article" date="2013" name="Genome Biol. Evol.">
        <title>Punctuated emergences of genetic and phenotypic innovations in eumetazoan, bilaterian, euteleostome, and hominidae ancestors.</title>
        <authorList>
            <person name="Wenger Y."/>
            <person name="Galliot B."/>
        </authorList>
    </citation>
    <scope>NUCLEOTIDE SEQUENCE</scope>
    <source>
        <tissue evidence="10">Whole animals</tissue>
    </source>
</reference>
<evidence type="ECO:0000259" key="9">
    <source>
        <dbReference type="SMART" id="SM00761"/>
    </source>
</evidence>
<evidence type="ECO:0000256" key="7">
    <source>
        <dbReference type="PROSITE-ProRule" id="PRU00810"/>
    </source>
</evidence>
<dbReference type="GO" id="GO:0000122">
    <property type="term" value="P:negative regulation of transcription by RNA polymerase II"/>
    <property type="evidence" value="ECO:0007669"/>
    <property type="project" value="TreeGrafter"/>
</dbReference>
<dbReference type="InterPro" id="IPR013194">
    <property type="entry name" value="HDAC_interact_dom"/>
</dbReference>
<dbReference type="InterPro" id="IPR039774">
    <property type="entry name" value="Sin3-like"/>
</dbReference>
<dbReference type="FunFam" id="1.20.1160.11:FF:000001">
    <property type="entry name" value="Paired amphipathic helix protein Sin3"/>
    <property type="match status" value="1"/>
</dbReference>
<evidence type="ECO:0000256" key="5">
    <source>
        <dbReference type="ARBA" id="ARBA00023163"/>
    </source>
</evidence>
<keyword evidence="5" id="KW-0804">Transcription</keyword>
<sequence>MPTLHVQKQIASIRSCSKNTVMCQYQSCQQQVGGIDCGLFAIAFACNYCVEMKRSHEDADIYNVRRPAMPGSHNLTSISASHQNAVIVGSHPASGLSGSHQLSGPHHLPAISGPHPPAGSHSTSASFSHQTHPPTPKQLTHNFEQMRDLTRPAFSGSHMPLPNVSNSSPPVNGSHSSLTQQSAHMPPKPSFQTHVQGPSHVAGGQQQYQRLKVEDALSYLDQVKLQFGNKPQVYNEFLDIMKEFKSQTIDTPGVISRVSALFKGHIDLIVGFNTFLPPGYKIEVSLTDINTVNVCAPTGTTTHLISGSGLIAAPSQPNLNKPPVVQSISHVSTLVSTAVTTTLPKSPTRPISLPSKSSSPVSSAPVMSLPSPGVHSQTQAQHHAINYVTKIKNRFQGQPEVYQKFLDILNNYQTEQKAIKENTVDQYGRVCQEQDIYAREGKLATEVYQQVAKLFNKQEDLLQEFSQFLPDATGSTFNPNMVSTVAAASVVTQYQPLSKGGKITTSAGNNATKILTVKTKKLGSQNNVKQEQMEIDKDSSDKNKKRHKSALKDVSLEEAVKHGSFSDFAFFDKVRKALKSQEVYENFLRCLTLFNNEVISRAELIQLSTTFLGKFPDLFNWFKTFLGYKDNQQPETNITGFKDRGTGGELAHLEIDFASCKRSGASYRALPKSYTQPKCSGRTQLCKDLLNDTWVSLPSWSEDTQFPGTRKTQYEEYIYKCEDERFELDIVVEANLSTIKVLEGVQKKLSRMNSDDQLKLRLDNCLGGTSEIIHRKAIYRIYGDKSPEIIDGLKKTPNVAIPVVLKRLKQKDEEWRIAQKQFNRIWRDQNEKYYLKSLDHQGINFKQNDLKAIRSKSIIQHIEMLYEERSDQIDEGSTELSGPHITFVYQDQSTLEDASSLIIHHMKRQTSIHKEDKTKIKAVLLHFCQNLFFAPRGELSDDEQEEVLESKHISYQNDEYNLFFTNSAWFIMLRMHQMLCERLLKMNQLAAEAAAFELNDKKHRREGTAVALHLKKMPTTDIEEYYPGFLVMVKNLLDGHTDSNSFEDSLREAFGVNSYIAFTIDKLIQNIVRQLHSLVTDDISMKLYALYEDERRNGAAGGSSITATARSGLELAYQKKVETLLSDENSYKIYFKWSEYVERFVGNSEVMSELKEHLCKKPIFLLRNSRVLQRFSKRQNKHKRKKRDECEDNDEPSESVSSSTSDVIMDNRLECKISQNTYKMRYVSGTRDLMFRRSTVGKSLKSHPSINMRLHSIYKTSHEAWLHENTTRDQCHQTELWFTGKDGSEDMMSCITTKDVFKHGGININKYSVIYTKDSKNGFKSA</sequence>
<evidence type="ECO:0000256" key="6">
    <source>
        <dbReference type="ARBA" id="ARBA00023242"/>
    </source>
</evidence>
<dbReference type="FunFam" id="1.20.1160.11:FF:000002">
    <property type="entry name" value="Paired amphipathic helix protein SIN3"/>
    <property type="match status" value="1"/>
</dbReference>
<keyword evidence="2" id="KW-0678">Repressor</keyword>
<gene>
    <name evidence="10" type="primary">SIN3A</name>
</gene>
<feature type="compositionally biased region" description="Polar residues" evidence="8">
    <location>
        <begin position="120"/>
        <end position="139"/>
    </location>
</feature>
<dbReference type="Gene3D" id="1.20.1160.11">
    <property type="entry name" value="Paired amphipathic helix"/>
    <property type="match status" value="3"/>
</dbReference>
<dbReference type="PANTHER" id="PTHR12346">
    <property type="entry name" value="SIN3B-RELATED"/>
    <property type="match status" value="1"/>
</dbReference>
<evidence type="ECO:0000256" key="8">
    <source>
        <dbReference type="SAM" id="MobiDB-lite"/>
    </source>
</evidence>
<dbReference type="FunFam" id="1.20.1160.11:FF:000003">
    <property type="entry name" value="Paired amphipathic helix SIN3-like protein"/>
    <property type="match status" value="1"/>
</dbReference>
<dbReference type="InterPro" id="IPR036600">
    <property type="entry name" value="PAH_sf"/>
</dbReference>
<keyword evidence="3" id="KW-0677">Repeat</keyword>
<dbReference type="SUPFAM" id="SSF47762">
    <property type="entry name" value="PAH2 domain"/>
    <property type="match status" value="3"/>
</dbReference>
<dbReference type="InterPro" id="IPR031693">
    <property type="entry name" value="Sin3_C"/>
</dbReference>
<dbReference type="SMART" id="SM00761">
    <property type="entry name" value="HDAC_interact"/>
    <property type="match status" value="1"/>
</dbReference>
<feature type="region of interest" description="Disordered" evidence="8">
    <location>
        <begin position="525"/>
        <end position="548"/>
    </location>
</feature>
<feature type="compositionally biased region" description="Low complexity" evidence="8">
    <location>
        <begin position="162"/>
        <end position="177"/>
    </location>
</feature>
<feature type="region of interest" description="Disordered" evidence="8">
    <location>
        <begin position="344"/>
        <end position="375"/>
    </location>
</feature>
<dbReference type="GO" id="GO:0003714">
    <property type="term" value="F:transcription corepressor activity"/>
    <property type="evidence" value="ECO:0007669"/>
    <property type="project" value="InterPro"/>
</dbReference>
<comment type="subcellular location">
    <subcellularLocation>
        <location evidence="1 7">Nucleus</location>
    </subcellularLocation>
</comment>
<evidence type="ECO:0000256" key="1">
    <source>
        <dbReference type="ARBA" id="ARBA00004123"/>
    </source>
</evidence>
<feature type="non-terminal residue" evidence="10">
    <location>
        <position position="1"/>
    </location>
</feature>
<accession>T2M7C0</accession>
<keyword evidence="4" id="KW-0805">Transcription regulation</keyword>
<name>T2M7C0_HYDVU</name>
<dbReference type="Pfam" id="PF08295">
    <property type="entry name" value="Sin3_corepress"/>
    <property type="match status" value="1"/>
</dbReference>
<dbReference type="GO" id="GO:0070822">
    <property type="term" value="C:Sin3-type complex"/>
    <property type="evidence" value="ECO:0007669"/>
    <property type="project" value="TreeGrafter"/>
</dbReference>
<keyword evidence="6 7" id="KW-0539">Nucleus</keyword>
<evidence type="ECO:0000256" key="4">
    <source>
        <dbReference type="ARBA" id="ARBA00023015"/>
    </source>
</evidence>